<dbReference type="CDD" id="cd07377">
    <property type="entry name" value="WHTH_GntR"/>
    <property type="match status" value="1"/>
</dbReference>
<dbReference type="RefSeq" id="WP_033185562.1">
    <property type="nucleotide sequence ID" value="NZ_JBBMQS010000012.1"/>
</dbReference>
<dbReference type="SUPFAM" id="SSF46785">
    <property type="entry name" value="Winged helix' DNA-binding domain"/>
    <property type="match status" value="1"/>
</dbReference>
<keyword evidence="3" id="KW-0804">Transcription</keyword>
<dbReference type="Pfam" id="PF00392">
    <property type="entry name" value="GntR"/>
    <property type="match status" value="1"/>
</dbReference>
<gene>
    <name evidence="5" type="ORF">WNY77_17940</name>
</gene>
<dbReference type="Gene3D" id="1.20.120.530">
    <property type="entry name" value="GntR ligand-binding domain-like"/>
    <property type="match status" value="1"/>
</dbReference>
<feature type="domain" description="HTH gntR-type" evidence="4">
    <location>
        <begin position="17"/>
        <end position="85"/>
    </location>
</feature>
<organism evidence="5 6">
    <name type="scientific">Paraglaciecola mesophila</name>
    <dbReference type="NCBI Taxonomy" id="197222"/>
    <lineage>
        <taxon>Bacteria</taxon>
        <taxon>Pseudomonadati</taxon>
        <taxon>Pseudomonadota</taxon>
        <taxon>Gammaproteobacteria</taxon>
        <taxon>Alteromonadales</taxon>
        <taxon>Alteromonadaceae</taxon>
        <taxon>Paraglaciecola</taxon>
    </lineage>
</organism>
<proteinExistence type="predicted"/>
<dbReference type="EMBL" id="JBBMQS010000012">
    <property type="protein sequence ID" value="MEM5499299.1"/>
    <property type="molecule type" value="Genomic_DNA"/>
</dbReference>
<dbReference type="PANTHER" id="PTHR43537:SF44">
    <property type="entry name" value="GNTR FAMILY REGULATORY PROTEIN"/>
    <property type="match status" value="1"/>
</dbReference>
<dbReference type="SMART" id="SM00895">
    <property type="entry name" value="FCD"/>
    <property type="match status" value="1"/>
</dbReference>
<keyword evidence="1" id="KW-0805">Transcription regulation</keyword>
<reference evidence="5 6" key="1">
    <citation type="submission" date="2024-03" db="EMBL/GenBank/DDBJ databases">
        <title>Community enrichment and isolation of bacterial strains for fucoidan degradation.</title>
        <authorList>
            <person name="Sichert A."/>
        </authorList>
    </citation>
    <scope>NUCLEOTIDE SEQUENCE [LARGE SCALE GENOMIC DNA]</scope>
    <source>
        <strain evidence="5 6">AS12</strain>
    </source>
</reference>
<dbReference type="PANTHER" id="PTHR43537">
    <property type="entry name" value="TRANSCRIPTIONAL REGULATOR, GNTR FAMILY"/>
    <property type="match status" value="1"/>
</dbReference>
<evidence type="ECO:0000313" key="5">
    <source>
        <dbReference type="EMBL" id="MEM5499299.1"/>
    </source>
</evidence>
<dbReference type="InterPro" id="IPR000524">
    <property type="entry name" value="Tscrpt_reg_HTH_GntR"/>
</dbReference>
<evidence type="ECO:0000256" key="3">
    <source>
        <dbReference type="ARBA" id="ARBA00023163"/>
    </source>
</evidence>
<name>A0ABU9SZK3_9ALTE</name>
<sequence>MSELVYYDLKRTATMTPSMPVQVARELGRRIVAGTYEPGTLIDEENTLATRYQVSRVVIRDAVKILVGKGLLDVRRGIGTRVRARDQWSMLDDDVLAWHLSAPPNPSFLKQLMEIRLAFEPKASRWAAERATDEDIAEIEAACVAMEQEEGTVENFIIADAEFHRAVLRAAHNEFLKAMEGVIYSALLVSIRLTNKDPRANKTSVPFHREVCNAIASRNADLAEELTANLLKDADHRLVDKVAKYK</sequence>
<evidence type="ECO:0000256" key="2">
    <source>
        <dbReference type="ARBA" id="ARBA00023125"/>
    </source>
</evidence>
<dbReference type="PROSITE" id="PS50949">
    <property type="entry name" value="HTH_GNTR"/>
    <property type="match status" value="1"/>
</dbReference>
<evidence type="ECO:0000259" key="4">
    <source>
        <dbReference type="PROSITE" id="PS50949"/>
    </source>
</evidence>
<dbReference type="SUPFAM" id="SSF48008">
    <property type="entry name" value="GntR ligand-binding domain-like"/>
    <property type="match status" value="1"/>
</dbReference>
<comment type="caution">
    <text evidence="5">The sequence shown here is derived from an EMBL/GenBank/DDBJ whole genome shotgun (WGS) entry which is preliminary data.</text>
</comment>
<dbReference type="Gene3D" id="1.10.10.10">
    <property type="entry name" value="Winged helix-like DNA-binding domain superfamily/Winged helix DNA-binding domain"/>
    <property type="match status" value="1"/>
</dbReference>
<dbReference type="SMART" id="SM00345">
    <property type="entry name" value="HTH_GNTR"/>
    <property type="match status" value="1"/>
</dbReference>
<dbReference type="InterPro" id="IPR008920">
    <property type="entry name" value="TF_FadR/GntR_C"/>
</dbReference>
<dbReference type="InterPro" id="IPR036388">
    <property type="entry name" value="WH-like_DNA-bd_sf"/>
</dbReference>
<accession>A0ABU9SZK3</accession>
<dbReference type="Proteomes" id="UP001461163">
    <property type="component" value="Unassembled WGS sequence"/>
</dbReference>
<keyword evidence="2" id="KW-0238">DNA-binding</keyword>
<evidence type="ECO:0000256" key="1">
    <source>
        <dbReference type="ARBA" id="ARBA00023015"/>
    </source>
</evidence>
<dbReference type="InterPro" id="IPR036390">
    <property type="entry name" value="WH_DNA-bd_sf"/>
</dbReference>
<evidence type="ECO:0000313" key="6">
    <source>
        <dbReference type="Proteomes" id="UP001461163"/>
    </source>
</evidence>
<protein>
    <submittedName>
        <fullName evidence="5">FadR/GntR family transcriptional regulator</fullName>
    </submittedName>
</protein>
<dbReference type="InterPro" id="IPR011711">
    <property type="entry name" value="GntR_C"/>
</dbReference>
<keyword evidence="6" id="KW-1185">Reference proteome</keyword>
<dbReference type="Pfam" id="PF07729">
    <property type="entry name" value="FCD"/>
    <property type="match status" value="1"/>
</dbReference>